<dbReference type="InterPro" id="IPR001202">
    <property type="entry name" value="WW_dom"/>
</dbReference>
<gene>
    <name evidence="3" type="ORF">AURANDRAFT_66333</name>
</gene>
<feature type="region of interest" description="Disordered" evidence="1">
    <location>
        <begin position="342"/>
        <end position="370"/>
    </location>
</feature>
<protein>
    <recommendedName>
        <fullName evidence="2">WW domain-containing protein</fullName>
    </recommendedName>
</protein>
<dbReference type="InParanoid" id="F0YGZ3"/>
<reference evidence="3 4" key="1">
    <citation type="journal article" date="2011" name="Proc. Natl. Acad. Sci. U.S.A.">
        <title>Niche of harmful alga Aureococcus anophagefferens revealed through ecogenomics.</title>
        <authorList>
            <person name="Gobler C.J."/>
            <person name="Berry D.L."/>
            <person name="Dyhrman S.T."/>
            <person name="Wilhelm S.W."/>
            <person name="Salamov A."/>
            <person name="Lobanov A.V."/>
            <person name="Zhang Y."/>
            <person name="Collier J.L."/>
            <person name="Wurch L.L."/>
            <person name="Kustka A.B."/>
            <person name="Dill B.D."/>
            <person name="Shah M."/>
            <person name="VerBerkmoes N.C."/>
            <person name="Kuo A."/>
            <person name="Terry A."/>
            <person name="Pangilinan J."/>
            <person name="Lindquist E.A."/>
            <person name="Lucas S."/>
            <person name="Paulsen I.T."/>
            <person name="Hattenrath-Lehmann T.K."/>
            <person name="Talmage S.C."/>
            <person name="Walker E.A."/>
            <person name="Koch F."/>
            <person name="Burson A.M."/>
            <person name="Marcoval M.A."/>
            <person name="Tang Y.Z."/>
            <person name="Lecleir G.R."/>
            <person name="Coyne K.J."/>
            <person name="Berg G.M."/>
            <person name="Bertrand E.M."/>
            <person name="Saito M.A."/>
            <person name="Gladyshev V.N."/>
            <person name="Grigoriev I.V."/>
        </authorList>
    </citation>
    <scope>NUCLEOTIDE SEQUENCE [LARGE SCALE GENOMIC DNA]</scope>
    <source>
        <strain evidence="4">CCMP 1984</strain>
    </source>
</reference>
<evidence type="ECO:0000256" key="1">
    <source>
        <dbReference type="SAM" id="MobiDB-lite"/>
    </source>
</evidence>
<dbReference type="Proteomes" id="UP000002729">
    <property type="component" value="Unassembled WGS sequence"/>
</dbReference>
<dbReference type="KEGG" id="aaf:AURANDRAFT_66333"/>
<feature type="region of interest" description="Disordered" evidence="1">
    <location>
        <begin position="173"/>
        <end position="196"/>
    </location>
</feature>
<organism evidence="4">
    <name type="scientific">Aureococcus anophagefferens</name>
    <name type="common">Harmful bloom alga</name>
    <dbReference type="NCBI Taxonomy" id="44056"/>
    <lineage>
        <taxon>Eukaryota</taxon>
        <taxon>Sar</taxon>
        <taxon>Stramenopiles</taxon>
        <taxon>Ochrophyta</taxon>
        <taxon>Pelagophyceae</taxon>
        <taxon>Pelagomonadales</taxon>
        <taxon>Pelagomonadaceae</taxon>
        <taxon>Aureococcus</taxon>
    </lineage>
</organism>
<dbReference type="InterPro" id="IPR036020">
    <property type="entry name" value="WW_dom_sf"/>
</dbReference>
<dbReference type="PROSITE" id="PS50020">
    <property type="entry name" value="WW_DOMAIN_2"/>
    <property type="match status" value="2"/>
</dbReference>
<dbReference type="OMA" id="KKYDYFH"/>
<evidence type="ECO:0000313" key="4">
    <source>
        <dbReference type="Proteomes" id="UP000002729"/>
    </source>
</evidence>
<evidence type="ECO:0000313" key="3">
    <source>
        <dbReference type="EMBL" id="EGB05604.1"/>
    </source>
</evidence>
<dbReference type="CDD" id="cd00201">
    <property type="entry name" value="WW"/>
    <property type="match status" value="1"/>
</dbReference>
<dbReference type="EMBL" id="GL833140">
    <property type="protein sequence ID" value="EGB05604.1"/>
    <property type="molecule type" value="Genomic_DNA"/>
</dbReference>
<evidence type="ECO:0000259" key="2">
    <source>
        <dbReference type="PROSITE" id="PS50020"/>
    </source>
</evidence>
<feature type="region of interest" description="Disordered" evidence="1">
    <location>
        <begin position="470"/>
        <end position="505"/>
    </location>
</feature>
<feature type="compositionally biased region" description="Basic and acidic residues" evidence="1">
    <location>
        <begin position="492"/>
        <end position="505"/>
    </location>
</feature>
<feature type="domain" description="WW" evidence="2">
    <location>
        <begin position="30"/>
        <end position="63"/>
    </location>
</feature>
<dbReference type="GeneID" id="20225749"/>
<dbReference type="Gene3D" id="2.20.70.10">
    <property type="match status" value="2"/>
</dbReference>
<accession>F0YGZ3</accession>
<feature type="region of interest" description="Disordered" evidence="1">
    <location>
        <begin position="285"/>
        <end position="305"/>
    </location>
</feature>
<dbReference type="Pfam" id="PF00397">
    <property type="entry name" value="WW"/>
    <property type="match status" value="1"/>
</dbReference>
<feature type="region of interest" description="Disordered" evidence="1">
    <location>
        <begin position="61"/>
        <end position="112"/>
    </location>
</feature>
<proteinExistence type="predicted"/>
<keyword evidence="4" id="KW-1185">Reference proteome</keyword>
<feature type="compositionally biased region" description="Low complexity" evidence="1">
    <location>
        <begin position="76"/>
        <end position="86"/>
    </location>
</feature>
<sequence length="689" mass="76641">MGDWIEAVDPTHQQPYWYSPSLNESTWERPALALHWTAQIDDAGHTYYYHVETGESRWEPPYALTVPAPEPDPEQEVPAPEVFSEPEAPPAAPPAEEDFGRGAPPPAPVGGEFLVNEEDIAVDITQRSGAFGGRVAEGRSVLVDEEDVAVDVTQRSGAFGGRVAEDHSAFRGYRAEPRPDPEPEPEPAPATIERAARGGVELGDVAPAPPERRRSLVDAAHPHLNPTQLDHLDLDPSIRRTTKGKAFTKPKQVYCHLCGREFGTASLRIHAKACLRKLEATQRDLPKARRTRPPRPPDEDLFPLPTSSDGEVEFFAYNVEALRIFGEISGDASRLRALLAESEGRKRDEDAEERAREDAEAERRRGEALEAEARRRAALDAEAEAEAEAARLDDLALERARRERAFLDAERERLEEEAARRAAAEAAAVAAAARDLQRDMAAAAQRREADRDRAEAEKLLEEAAALRRDNEAEAARLKAEDDRQKRAAAARRAADARLREEGRREADRLEAERLLLEEERDRAAVAARTREAKAAADEDRAAAATAAAAAIRDAADRERLRLEGEREAERLRLASLRVATDEEARLGGCASPESRAAEAARRARVERMRDRGYRPLRKGDGRRAAENGKLAEELRHEAEANKTTRRARESILRHKEIIAGLDAEARDLHYREWDPQSHVDTTWAKSYAR</sequence>
<dbReference type="AlphaFoldDB" id="F0YGZ3"/>
<dbReference type="PROSITE" id="PS01159">
    <property type="entry name" value="WW_DOMAIN_1"/>
    <property type="match status" value="2"/>
</dbReference>
<dbReference type="OrthoDB" id="265955at2759"/>
<dbReference type="SUPFAM" id="SSF51045">
    <property type="entry name" value="WW domain"/>
    <property type="match status" value="1"/>
</dbReference>
<feature type="compositionally biased region" description="Basic and acidic residues" evidence="1">
    <location>
        <begin position="470"/>
        <end position="485"/>
    </location>
</feature>
<dbReference type="RefSeq" id="XP_009039735.1">
    <property type="nucleotide sequence ID" value="XM_009041487.1"/>
</dbReference>
<feature type="domain" description="WW" evidence="2">
    <location>
        <begin position="1"/>
        <end position="32"/>
    </location>
</feature>
<name>F0YGZ3_AURAN</name>
<dbReference type="SMART" id="SM00456">
    <property type="entry name" value="WW"/>
    <property type="match status" value="2"/>
</dbReference>